<protein>
    <submittedName>
        <fullName evidence="2">Uncharacterized protein</fullName>
    </submittedName>
</protein>
<dbReference type="Gramene" id="Psat04G0459500-T1">
    <property type="protein sequence ID" value="KAI5420823.1"/>
    <property type="gene ID" value="KIW84_044595"/>
</dbReference>
<dbReference type="Proteomes" id="UP001058974">
    <property type="component" value="Chromosome 4"/>
</dbReference>
<evidence type="ECO:0000313" key="3">
    <source>
        <dbReference type="Proteomes" id="UP001058974"/>
    </source>
</evidence>
<gene>
    <name evidence="2" type="ORF">KIW84_044595</name>
</gene>
<reference evidence="2 3" key="1">
    <citation type="journal article" date="2022" name="Nat. Genet.">
        <title>Improved pea reference genome and pan-genome highlight genomic features and evolutionary characteristics.</title>
        <authorList>
            <person name="Yang T."/>
            <person name="Liu R."/>
            <person name="Luo Y."/>
            <person name="Hu S."/>
            <person name="Wang D."/>
            <person name="Wang C."/>
            <person name="Pandey M.K."/>
            <person name="Ge S."/>
            <person name="Xu Q."/>
            <person name="Li N."/>
            <person name="Li G."/>
            <person name="Huang Y."/>
            <person name="Saxena R.K."/>
            <person name="Ji Y."/>
            <person name="Li M."/>
            <person name="Yan X."/>
            <person name="He Y."/>
            <person name="Liu Y."/>
            <person name="Wang X."/>
            <person name="Xiang C."/>
            <person name="Varshney R.K."/>
            <person name="Ding H."/>
            <person name="Gao S."/>
            <person name="Zong X."/>
        </authorList>
    </citation>
    <scope>NUCLEOTIDE SEQUENCE [LARGE SCALE GENOMIC DNA]</scope>
    <source>
        <strain evidence="2 3">cv. Zhongwan 6</strain>
    </source>
</reference>
<proteinExistence type="predicted"/>
<dbReference type="AlphaFoldDB" id="A0A9D4XGJ1"/>
<evidence type="ECO:0000313" key="2">
    <source>
        <dbReference type="EMBL" id="KAI5420823.1"/>
    </source>
</evidence>
<comment type="caution">
    <text evidence="2">The sequence shown here is derived from an EMBL/GenBank/DDBJ whole genome shotgun (WGS) entry which is preliminary data.</text>
</comment>
<sequence>MKRLIEKQKGHESIEENENVEDNESIEDSLDGIHFEDNEEERMCDFDEDMDERLNIGVDNGESRREHVDGAGISQGKKKVFTTTEMDMEHVIEDGYLTNELNSGVDEDNYDDRHAVSRFNKEETLRKDFIFKVGMEFSSLKKFKKLIREQNVLNGREVTPSQPEVTLVTQFSVSFGEAMRMYYGIDPDEFAALLNDEDILYIGPLNVDTTPVKSLVPSKQHVPSK</sequence>
<feature type="compositionally biased region" description="Basic and acidic residues" evidence="1">
    <location>
        <begin position="1"/>
        <end position="14"/>
    </location>
</feature>
<feature type="compositionally biased region" description="Acidic residues" evidence="1">
    <location>
        <begin position="15"/>
        <end position="28"/>
    </location>
</feature>
<keyword evidence="3" id="KW-1185">Reference proteome</keyword>
<accession>A0A9D4XGJ1</accession>
<dbReference type="EMBL" id="JAMSHJ010000004">
    <property type="protein sequence ID" value="KAI5420823.1"/>
    <property type="molecule type" value="Genomic_DNA"/>
</dbReference>
<organism evidence="2 3">
    <name type="scientific">Pisum sativum</name>
    <name type="common">Garden pea</name>
    <name type="synonym">Lathyrus oleraceus</name>
    <dbReference type="NCBI Taxonomy" id="3888"/>
    <lineage>
        <taxon>Eukaryota</taxon>
        <taxon>Viridiplantae</taxon>
        <taxon>Streptophyta</taxon>
        <taxon>Embryophyta</taxon>
        <taxon>Tracheophyta</taxon>
        <taxon>Spermatophyta</taxon>
        <taxon>Magnoliopsida</taxon>
        <taxon>eudicotyledons</taxon>
        <taxon>Gunneridae</taxon>
        <taxon>Pentapetalae</taxon>
        <taxon>rosids</taxon>
        <taxon>fabids</taxon>
        <taxon>Fabales</taxon>
        <taxon>Fabaceae</taxon>
        <taxon>Papilionoideae</taxon>
        <taxon>50 kb inversion clade</taxon>
        <taxon>NPAAA clade</taxon>
        <taxon>Hologalegina</taxon>
        <taxon>IRL clade</taxon>
        <taxon>Fabeae</taxon>
        <taxon>Lathyrus</taxon>
    </lineage>
</organism>
<feature type="region of interest" description="Disordered" evidence="1">
    <location>
        <begin position="1"/>
        <end position="28"/>
    </location>
</feature>
<evidence type="ECO:0000256" key="1">
    <source>
        <dbReference type="SAM" id="MobiDB-lite"/>
    </source>
</evidence>
<name>A0A9D4XGJ1_PEA</name>